<proteinExistence type="predicted"/>
<accession>A0ABV9JQQ3</accession>
<sequence>MKKLLVTLFASVVATAPVSAETQDYQLLTVAGYLNFYLLNINACQDYHPVVRQEAYLAEAQLYPWLEKLEQKLGDNKATVAAVVQSRREALNQQIAEGEFSADHCRAVVKLLSGDGLDKTLLQILN</sequence>
<dbReference type="RefSeq" id="WP_377335571.1">
    <property type="nucleotide sequence ID" value="NZ_JBHSGB010000015.1"/>
</dbReference>
<comment type="caution">
    <text evidence="2">The sequence shown here is derived from an EMBL/GenBank/DDBJ whole genome shotgun (WGS) entry which is preliminary data.</text>
</comment>
<keyword evidence="3" id="KW-1185">Reference proteome</keyword>
<protein>
    <submittedName>
        <fullName evidence="2">Uncharacterized protein</fullName>
    </submittedName>
</protein>
<organism evidence="2 3">
    <name type="scientific">Rheinheimera marina</name>
    <dbReference type="NCBI Taxonomy" id="1774958"/>
    <lineage>
        <taxon>Bacteria</taxon>
        <taxon>Pseudomonadati</taxon>
        <taxon>Pseudomonadota</taxon>
        <taxon>Gammaproteobacteria</taxon>
        <taxon>Chromatiales</taxon>
        <taxon>Chromatiaceae</taxon>
        <taxon>Rheinheimera</taxon>
    </lineage>
</organism>
<feature type="chain" id="PRO_5047500355" evidence="1">
    <location>
        <begin position="21"/>
        <end position="126"/>
    </location>
</feature>
<evidence type="ECO:0000256" key="1">
    <source>
        <dbReference type="SAM" id="SignalP"/>
    </source>
</evidence>
<gene>
    <name evidence="2" type="ORF">ACFO3I_15760</name>
</gene>
<dbReference type="EMBL" id="JBHSGB010000015">
    <property type="protein sequence ID" value="MFC4656474.1"/>
    <property type="molecule type" value="Genomic_DNA"/>
</dbReference>
<reference evidence="3" key="1">
    <citation type="journal article" date="2019" name="Int. J. Syst. Evol. Microbiol.">
        <title>The Global Catalogue of Microorganisms (GCM) 10K type strain sequencing project: providing services to taxonomists for standard genome sequencing and annotation.</title>
        <authorList>
            <consortium name="The Broad Institute Genomics Platform"/>
            <consortium name="The Broad Institute Genome Sequencing Center for Infectious Disease"/>
            <person name="Wu L."/>
            <person name="Ma J."/>
        </authorList>
    </citation>
    <scope>NUCLEOTIDE SEQUENCE [LARGE SCALE GENOMIC DNA]</scope>
    <source>
        <strain evidence="3">DT28</strain>
    </source>
</reference>
<dbReference type="Proteomes" id="UP001595962">
    <property type="component" value="Unassembled WGS sequence"/>
</dbReference>
<evidence type="ECO:0000313" key="2">
    <source>
        <dbReference type="EMBL" id="MFC4656474.1"/>
    </source>
</evidence>
<evidence type="ECO:0000313" key="3">
    <source>
        <dbReference type="Proteomes" id="UP001595962"/>
    </source>
</evidence>
<name>A0ABV9JQQ3_9GAMM</name>
<feature type="signal peptide" evidence="1">
    <location>
        <begin position="1"/>
        <end position="20"/>
    </location>
</feature>
<keyword evidence="1" id="KW-0732">Signal</keyword>